<reference evidence="8 9" key="1">
    <citation type="submission" date="2018-06" db="EMBL/GenBank/DDBJ databases">
        <title>Comparative genomics reveals the genomic features of Rhizophagus irregularis, R. cerebriforme, R. diaphanum and Gigaspora rosea, and their symbiotic lifestyle signature.</title>
        <authorList>
            <person name="Morin E."/>
            <person name="San Clemente H."/>
            <person name="Chen E.C.H."/>
            <person name="De La Providencia I."/>
            <person name="Hainaut M."/>
            <person name="Kuo A."/>
            <person name="Kohler A."/>
            <person name="Murat C."/>
            <person name="Tang N."/>
            <person name="Roy S."/>
            <person name="Loubradou J."/>
            <person name="Henrissat B."/>
            <person name="Grigoriev I.V."/>
            <person name="Corradi N."/>
            <person name="Roux C."/>
            <person name="Martin F.M."/>
        </authorList>
    </citation>
    <scope>NUCLEOTIDE SEQUENCE [LARGE SCALE GENOMIC DNA]</scope>
    <source>
        <strain evidence="8 9">DAOM 194757</strain>
    </source>
</reference>
<dbReference type="AlphaFoldDB" id="A0A397UMW0"/>
<evidence type="ECO:0000256" key="1">
    <source>
        <dbReference type="ARBA" id="ARBA00010617"/>
    </source>
</evidence>
<dbReference type="OrthoDB" id="1470350at2759"/>
<dbReference type="InterPro" id="IPR036396">
    <property type="entry name" value="Cyt_P450_sf"/>
</dbReference>
<comment type="caution">
    <text evidence="8">The sequence shown here is derived from an EMBL/GenBank/DDBJ whole genome shotgun (WGS) entry which is preliminary data.</text>
</comment>
<evidence type="ECO:0000256" key="6">
    <source>
        <dbReference type="ARBA" id="ARBA00023033"/>
    </source>
</evidence>
<dbReference type="Gene3D" id="1.10.630.10">
    <property type="entry name" value="Cytochrome P450"/>
    <property type="match status" value="2"/>
</dbReference>
<evidence type="ECO:0000256" key="5">
    <source>
        <dbReference type="ARBA" id="ARBA00023004"/>
    </source>
</evidence>
<keyword evidence="5" id="KW-0408">Iron</keyword>
<dbReference type="InterPro" id="IPR001128">
    <property type="entry name" value="Cyt_P450"/>
</dbReference>
<evidence type="ECO:0000256" key="4">
    <source>
        <dbReference type="ARBA" id="ARBA00023002"/>
    </source>
</evidence>
<dbReference type="Pfam" id="PF00067">
    <property type="entry name" value="p450"/>
    <property type="match status" value="1"/>
</dbReference>
<keyword evidence="9" id="KW-1185">Reference proteome</keyword>
<feature type="transmembrane region" description="Helical" evidence="7">
    <location>
        <begin position="6"/>
        <end position="23"/>
    </location>
</feature>
<keyword evidence="7" id="KW-1133">Transmembrane helix</keyword>
<evidence type="ECO:0000313" key="8">
    <source>
        <dbReference type="EMBL" id="RIB10129.1"/>
    </source>
</evidence>
<keyword evidence="2" id="KW-0349">Heme</keyword>
<organism evidence="8 9">
    <name type="scientific">Gigaspora rosea</name>
    <dbReference type="NCBI Taxonomy" id="44941"/>
    <lineage>
        <taxon>Eukaryota</taxon>
        <taxon>Fungi</taxon>
        <taxon>Fungi incertae sedis</taxon>
        <taxon>Mucoromycota</taxon>
        <taxon>Glomeromycotina</taxon>
        <taxon>Glomeromycetes</taxon>
        <taxon>Diversisporales</taxon>
        <taxon>Gigasporaceae</taxon>
        <taxon>Gigaspora</taxon>
    </lineage>
</organism>
<keyword evidence="6" id="KW-0503">Monooxygenase</keyword>
<name>A0A397UMW0_9GLOM</name>
<dbReference type="GO" id="GO:0016705">
    <property type="term" value="F:oxidoreductase activity, acting on paired donors, with incorporation or reduction of molecular oxygen"/>
    <property type="evidence" value="ECO:0007669"/>
    <property type="project" value="InterPro"/>
</dbReference>
<evidence type="ECO:0000256" key="2">
    <source>
        <dbReference type="ARBA" id="ARBA00022617"/>
    </source>
</evidence>
<evidence type="ECO:0000256" key="7">
    <source>
        <dbReference type="SAM" id="Phobius"/>
    </source>
</evidence>
<dbReference type="SUPFAM" id="SSF48264">
    <property type="entry name" value="Cytochrome P450"/>
    <property type="match status" value="1"/>
</dbReference>
<dbReference type="GO" id="GO:0004497">
    <property type="term" value="F:monooxygenase activity"/>
    <property type="evidence" value="ECO:0007669"/>
    <property type="project" value="UniProtKB-KW"/>
</dbReference>
<comment type="similarity">
    <text evidence="1">Belongs to the cytochrome P450 family.</text>
</comment>
<dbReference type="PANTHER" id="PTHR24291">
    <property type="entry name" value="CYTOCHROME P450 FAMILY 4"/>
    <property type="match status" value="1"/>
</dbReference>
<keyword evidence="7" id="KW-0472">Membrane</keyword>
<dbReference type="InterPro" id="IPR050196">
    <property type="entry name" value="Cytochrome_P450_Monoox"/>
</dbReference>
<gene>
    <name evidence="8" type="ORF">C2G38_2206946</name>
</gene>
<dbReference type="GO" id="GO:0020037">
    <property type="term" value="F:heme binding"/>
    <property type="evidence" value="ECO:0007669"/>
    <property type="project" value="InterPro"/>
</dbReference>
<sequence>MYFINLISFIAIVVILLIIYNYVNNKVPDSLKDIHSVTFFSIAISRLIKREGGHDKIYLRCKEYFERDGVIKMSFRGKWICMITDPVTAKEMCLRTDVFPKLMFNEILPAADRHFGVNVVHSNGDVWKRHRRICNPAFKTLPLHLFVEKALKLMDILEKVDNKPIEDIIKEKRKSLAAGHSNGDLLELMLKACEDDPDNQMLPDTELRCNLAIFMVAGHDTTAAALSSLLYLLAIHKVRCKFIIVIIFIKCCG</sequence>
<dbReference type="EMBL" id="QKWP01001287">
    <property type="protein sequence ID" value="RIB10129.1"/>
    <property type="molecule type" value="Genomic_DNA"/>
</dbReference>
<dbReference type="PANTHER" id="PTHR24291:SF50">
    <property type="entry name" value="BIFUNCTIONAL ALBAFLAVENONE MONOOXYGENASE_TERPENE SYNTHASE"/>
    <property type="match status" value="1"/>
</dbReference>
<dbReference type="Proteomes" id="UP000266673">
    <property type="component" value="Unassembled WGS sequence"/>
</dbReference>
<proteinExistence type="inferred from homology"/>
<dbReference type="STRING" id="44941.A0A397UMW0"/>
<evidence type="ECO:0000256" key="3">
    <source>
        <dbReference type="ARBA" id="ARBA00022723"/>
    </source>
</evidence>
<protein>
    <submittedName>
        <fullName evidence="8">Cytochrome P450</fullName>
    </submittedName>
</protein>
<keyword evidence="3" id="KW-0479">Metal-binding</keyword>
<keyword evidence="7" id="KW-0812">Transmembrane</keyword>
<accession>A0A397UMW0</accession>
<keyword evidence="4" id="KW-0560">Oxidoreductase</keyword>
<dbReference type="GO" id="GO:0005506">
    <property type="term" value="F:iron ion binding"/>
    <property type="evidence" value="ECO:0007669"/>
    <property type="project" value="InterPro"/>
</dbReference>
<evidence type="ECO:0000313" key="9">
    <source>
        <dbReference type="Proteomes" id="UP000266673"/>
    </source>
</evidence>